<dbReference type="AlphaFoldDB" id="A0A9N8HN54"/>
<keyword evidence="4 7" id="KW-0285">Flavoprotein</keyword>
<organism evidence="10 11">
    <name type="scientific">Seminavis robusta</name>
    <dbReference type="NCBI Taxonomy" id="568900"/>
    <lineage>
        <taxon>Eukaryota</taxon>
        <taxon>Sar</taxon>
        <taxon>Stramenopiles</taxon>
        <taxon>Ochrophyta</taxon>
        <taxon>Bacillariophyta</taxon>
        <taxon>Bacillariophyceae</taxon>
        <taxon>Bacillariophycidae</taxon>
        <taxon>Naviculales</taxon>
        <taxon>Naviculaceae</taxon>
        <taxon>Seminavis</taxon>
    </lineage>
</organism>
<comment type="cofactor">
    <cofactor evidence="1 7">
        <name>FAD</name>
        <dbReference type="ChEBI" id="CHEBI:57692"/>
    </cofactor>
</comment>
<dbReference type="InterPro" id="IPR038299">
    <property type="entry name" value="DAO_C_sf"/>
</dbReference>
<dbReference type="InterPro" id="IPR036188">
    <property type="entry name" value="FAD/NAD-bd_sf"/>
</dbReference>
<keyword evidence="5" id="KW-0274">FAD</keyword>
<evidence type="ECO:0000313" key="10">
    <source>
        <dbReference type="EMBL" id="CAB9521273.1"/>
    </source>
</evidence>
<dbReference type="InterPro" id="IPR000447">
    <property type="entry name" value="G3P_DH_FAD-dep"/>
</dbReference>
<protein>
    <recommendedName>
        <fullName evidence="3 7">Glycerol-3-phosphate dehydrogenase</fullName>
        <ecNumber evidence="3 7">1.1.5.3</ecNumber>
    </recommendedName>
</protein>
<dbReference type="Pfam" id="PF01266">
    <property type="entry name" value="DAO"/>
    <property type="match status" value="1"/>
</dbReference>
<reference evidence="10" key="1">
    <citation type="submission" date="2020-06" db="EMBL/GenBank/DDBJ databases">
        <authorList>
            <consortium name="Plant Systems Biology data submission"/>
        </authorList>
    </citation>
    <scope>NUCLEOTIDE SEQUENCE</scope>
    <source>
        <strain evidence="10">D6</strain>
    </source>
</reference>
<dbReference type="Gene3D" id="1.10.8.870">
    <property type="entry name" value="Alpha-glycerophosphate oxidase, cap domain"/>
    <property type="match status" value="1"/>
</dbReference>
<dbReference type="InterPro" id="IPR006076">
    <property type="entry name" value="FAD-dep_OxRdtase"/>
</dbReference>
<keyword evidence="11" id="KW-1185">Reference proteome</keyword>
<comment type="caution">
    <text evidence="10">The sequence shown here is derived from an EMBL/GenBank/DDBJ whole genome shotgun (WGS) entry which is preliminary data.</text>
</comment>
<comment type="catalytic activity">
    <reaction evidence="7">
        <text>a quinone + sn-glycerol 3-phosphate = dihydroxyacetone phosphate + a quinol</text>
        <dbReference type="Rhea" id="RHEA:18977"/>
        <dbReference type="ChEBI" id="CHEBI:24646"/>
        <dbReference type="ChEBI" id="CHEBI:57597"/>
        <dbReference type="ChEBI" id="CHEBI:57642"/>
        <dbReference type="ChEBI" id="CHEBI:132124"/>
        <dbReference type="EC" id="1.1.5.3"/>
    </reaction>
</comment>
<evidence type="ECO:0000256" key="5">
    <source>
        <dbReference type="ARBA" id="ARBA00022827"/>
    </source>
</evidence>
<feature type="domain" description="Alpha-glycerophosphate oxidase C-terminal" evidence="9">
    <location>
        <begin position="496"/>
        <end position="611"/>
    </location>
</feature>
<evidence type="ECO:0000259" key="8">
    <source>
        <dbReference type="Pfam" id="PF01266"/>
    </source>
</evidence>
<evidence type="ECO:0000259" key="9">
    <source>
        <dbReference type="Pfam" id="PF16901"/>
    </source>
</evidence>
<dbReference type="Gene3D" id="3.50.50.60">
    <property type="entry name" value="FAD/NAD(P)-binding domain"/>
    <property type="match status" value="1"/>
</dbReference>
<evidence type="ECO:0000256" key="4">
    <source>
        <dbReference type="ARBA" id="ARBA00022630"/>
    </source>
</evidence>
<dbReference type="InterPro" id="IPR031656">
    <property type="entry name" value="DAO_C"/>
</dbReference>
<feature type="domain" description="FAD dependent oxidoreductase" evidence="8">
    <location>
        <begin position="84"/>
        <end position="475"/>
    </location>
</feature>
<evidence type="ECO:0000256" key="1">
    <source>
        <dbReference type="ARBA" id="ARBA00001974"/>
    </source>
</evidence>
<dbReference type="PROSITE" id="PS00977">
    <property type="entry name" value="FAD_G3PDH_1"/>
    <property type="match status" value="1"/>
</dbReference>
<dbReference type="EMBL" id="CAICTM010001178">
    <property type="protein sequence ID" value="CAB9521273.1"/>
    <property type="molecule type" value="Genomic_DNA"/>
</dbReference>
<evidence type="ECO:0000256" key="6">
    <source>
        <dbReference type="ARBA" id="ARBA00023002"/>
    </source>
</evidence>
<sequence>MLRIASLRYTVTSTASASRWTRVRVFSSTALNNTPDRDPGLALTSVLSNPKEVNGPTSKIPSRAEQIRRLQQHSADINNKQEYDIVVVGGGATGAGIALDAAMRGLQVACIERGDFASETSSRSTKLIWAGIKYMATASAALLSKRLFTNPVATIQDFYGEMAMVLECHQERKFMTAKQPHLCSWIPIAVPFTKWHVSPPPFGHWLFGFFPILSPMVMKFYDALSLFQCPPSYIMLPKKAKEVFPQMAHEDILYASVFFEAIHNDARTNLAIALSAAEHGASIVNYVEMESVIQDGTKKVVGVNAVDRMTGQQLALKAKRVVFAGGPFTDDLRRMETGEATKPAVQGGAGTHVVLPSYYCSSQMGLLDYNTSDGRFLFILPWENHTLIGTTDGKSSAHTLPGPPEDEVDWILNECKTYLSNDLEVRRSDVNCAWQGWRPLAVDPHAPPGAPVSRDHVISENEETGIIFIAGGKWTTWRVMAQQIVDRVVGKSGPKCSTLDAKLFGHDGYEDNLKIKLIQKHGMPEHVAEHLARTYGGQAWDLCGISKPTPIVAGYPYIEAEVIYACREYACTVEDILSRRTRLAFLNKEAALQAIPKVAELMANELGWTKEVTAQQIEAATKYAESYAGPDRAER</sequence>
<dbReference type="GO" id="GO:0004368">
    <property type="term" value="F:glycerol-3-phosphate dehydrogenase (quinone) activity"/>
    <property type="evidence" value="ECO:0007669"/>
    <property type="project" value="UniProtKB-EC"/>
</dbReference>
<evidence type="ECO:0000256" key="7">
    <source>
        <dbReference type="RuleBase" id="RU361217"/>
    </source>
</evidence>
<dbReference type="PANTHER" id="PTHR11985:SF15">
    <property type="entry name" value="GLYCEROL-3-PHOSPHATE DEHYDROGENASE, MITOCHONDRIAL"/>
    <property type="match status" value="1"/>
</dbReference>
<dbReference type="GO" id="GO:0005739">
    <property type="term" value="C:mitochondrion"/>
    <property type="evidence" value="ECO:0007669"/>
    <property type="project" value="TreeGrafter"/>
</dbReference>
<dbReference type="EC" id="1.1.5.3" evidence="3 7"/>
<comment type="similarity">
    <text evidence="2 7">Belongs to the FAD-dependent glycerol-3-phosphate dehydrogenase family.</text>
</comment>
<keyword evidence="6 7" id="KW-0560">Oxidoreductase</keyword>
<accession>A0A9N8HN54</accession>
<evidence type="ECO:0000313" key="11">
    <source>
        <dbReference type="Proteomes" id="UP001153069"/>
    </source>
</evidence>
<dbReference type="SUPFAM" id="SSF51905">
    <property type="entry name" value="FAD/NAD(P)-binding domain"/>
    <property type="match status" value="1"/>
</dbReference>
<dbReference type="Pfam" id="PF16901">
    <property type="entry name" value="DAO_C"/>
    <property type="match status" value="1"/>
</dbReference>
<gene>
    <name evidence="10" type="ORF">SEMRO_1180_G249740.1</name>
</gene>
<proteinExistence type="inferred from homology"/>
<name>A0A9N8HN54_9STRA</name>
<dbReference type="Gene3D" id="3.30.9.10">
    <property type="entry name" value="D-Amino Acid Oxidase, subunit A, domain 2"/>
    <property type="match status" value="1"/>
</dbReference>
<evidence type="ECO:0000256" key="2">
    <source>
        <dbReference type="ARBA" id="ARBA00007330"/>
    </source>
</evidence>
<dbReference type="PANTHER" id="PTHR11985">
    <property type="entry name" value="GLYCEROL-3-PHOSPHATE DEHYDROGENASE"/>
    <property type="match status" value="1"/>
</dbReference>
<dbReference type="GO" id="GO:0006072">
    <property type="term" value="P:glycerol-3-phosphate metabolic process"/>
    <property type="evidence" value="ECO:0007669"/>
    <property type="project" value="UniProtKB-UniRule"/>
</dbReference>
<dbReference type="PRINTS" id="PR01001">
    <property type="entry name" value="FADG3PDH"/>
</dbReference>
<dbReference type="Proteomes" id="UP001153069">
    <property type="component" value="Unassembled WGS sequence"/>
</dbReference>
<dbReference type="OrthoDB" id="264015at2759"/>
<evidence type="ECO:0000256" key="3">
    <source>
        <dbReference type="ARBA" id="ARBA00013029"/>
    </source>
</evidence>